<evidence type="ECO:0000313" key="2">
    <source>
        <dbReference type="EMBL" id="KAF2883367.1"/>
    </source>
</evidence>
<evidence type="ECO:0000259" key="1">
    <source>
        <dbReference type="PROSITE" id="PS51433"/>
    </source>
</evidence>
<dbReference type="InterPro" id="IPR013761">
    <property type="entry name" value="SAM/pointed_sf"/>
</dbReference>
<accession>A0A8K0CDN1</accession>
<dbReference type="CDD" id="cd08536">
    <property type="entry name" value="SAM_PNT-Mae"/>
    <property type="match status" value="1"/>
</dbReference>
<evidence type="ECO:0000313" key="3">
    <source>
        <dbReference type="Proteomes" id="UP000801492"/>
    </source>
</evidence>
<dbReference type="SUPFAM" id="SSF47769">
    <property type="entry name" value="SAM/Pointed domain"/>
    <property type="match status" value="1"/>
</dbReference>
<keyword evidence="3" id="KW-1185">Reference proteome</keyword>
<dbReference type="AlphaFoldDB" id="A0A8K0CDN1"/>
<organism evidence="2 3">
    <name type="scientific">Ignelater luminosus</name>
    <name type="common">Cucubano</name>
    <name type="synonym">Pyrophorus luminosus</name>
    <dbReference type="NCBI Taxonomy" id="2038154"/>
    <lineage>
        <taxon>Eukaryota</taxon>
        <taxon>Metazoa</taxon>
        <taxon>Ecdysozoa</taxon>
        <taxon>Arthropoda</taxon>
        <taxon>Hexapoda</taxon>
        <taxon>Insecta</taxon>
        <taxon>Pterygota</taxon>
        <taxon>Neoptera</taxon>
        <taxon>Endopterygota</taxon>
        <taxon>Coleoptera</taxon>
        <taxon>Polyphaga</taxon>
        <taxon>Elateriformia</taxon>
        <taxon>Elateroidea</taxon>
        <taxon>Elateridae</taxon>
        <taxon>Agrypninae</taxon>
        <taxon>Pyrophorini</taxon>
        <taxon>Ignelater</taxon>
    </lineage>
</organism>
<comment type="caution">
    <text evidence="2">The sequence shown here is derived from an EMBL/GenBank/DDBJ whole genome shotgun (WGS) entry which is preliminary data.</text>
</comment>
<dbReference type="Proteomes" id="UP000801492">
    <property type="component" value="Unassembled WGS sequence"/>
</dbReference>
<proteinExistence type="predicted"/>
<feature type="domain" description="PNT" evidence="1">
    <location>
        <begin position="20"/>
        <end position="104"/>
    </location>
</feature>
<dbReference type="OrthoDB" id="10042983at2759"/>
<dbReference type="FunFam" id="1.10.150.50:FF:000061">
    <property type="entry name" value="Ets DNA-binding protein pokkuri"/>
    <property type="match status" value="1"/>
</dbReference>
<dbReference type="Gene3D" id="1.10.150.50">
    <property type="entry name" value="Transcription Factor, Ets-1"/>
    <property type="match status" value="1"/>
</dbReference>
<reference evidence="2" key="1">
    <citation type="submission" date="2019-08" db="EMBL/GenBank/DDBJ databases">
        <title>The genome of the North American firefly Photinus pyralis.</title>
        <authorList>
            <consortium name="Photinus pyralis genome working group"/>
            <person name="Fallon T.R."/>
            <person name="Sander Lower S.E."/>
            <person name="Weng J.-K."/>
        </authorList>
    </citation>
    <scope>NUCLEOTIDE SEQUENCE</scope>
    <source>
        <strain evidence="2">TRF0915ILg1</strain>
        <tissue evidence="2">Whole body</tissue>
    </source>
</reference>
<gene>
    <name evidence="2" type="ORF">ILUMI_22812</name>
</gene>
<dbReference type="InterPro" id="IPR003118">
    <property type="entry name" value="Pointed_dom"/>
</dbReference>
<dbReference type="Pfam" id="PF02198">
    <property type="entry name" value="SAM_PNT"/>
    <property type="match status" value="1"/>
</dbReference>
<dbReference type="EMBL" id="VTPC01090434">
    <property type="protein sequence ID" value="KAF2883367.1"/>
    <property type="molecule type" value="Genomic_DNA"/>
</dbReference>
<dbReference type="GO" id="GO:0043565">
    <property type="term" value="F:sequence-specific DNA binding"/>
    <property type="evidence" value="ECO:0007669"/>
    <property type="project" value="InterPro"/>
</dbReference>
<name>A0A8K0CDN1_IGNLU</name>
<sequence>MAMQVTESLLAQYGLSTEWSRSILRYQNETEDSLPKDPRHWSKEHVLQWLNFVTSQHGLPEVPASRFSMNGKALCLMSPHMFLTRVPLGGKLLYKDFQLRLCAAMHSVN</sequence>
<dbReference type="PROSITE" id="PS51433">
    <property type="entry name" value="PNT"/>
    <property type="match status" value="1"/>
</dbReference>
<protein>
    <recommendedName>
        <fullName evidence="1">PNT domain-containing protein</fullName>
    </recommendedName>
</protein>
<dbReference type="SMART" id="SM00251">
    <property type="entry name" value="SAM_PNT"/>
    <property type="match status" value="1"/>
</dbReference>